<evidence type="ECO:0000313" key="5">
    <source>
        <dbReference type="EMBL" id="ACO66204.1"/>
    </source>
</evidence>
<evidence type="ECO:0000259" key="4">
    <source>
        <dbReference type="Pfam" id="PF25390"/>
    </source>
</evidence>
<dbReference type="AlphaFoldDB" id="C1EEB0"/>
<dbReference type="FunCoup" id="C1EEB0">
    <property type="interactions" value="1194"/>
</dbReference>
<dbReference type="STRING" id="296587.C1EEB0"/>
<dbReference type="RefSeq" id="XP_002504946.1">
    <property type="nucleotide sequence ID" value="XM_002504900.1"/>
</dbReference>
<dbReference type="InterPro" id="IPR000408">
    <property type="entry name" value="Reg_chr_condens"/>
</dbReference>
<feature type="domain" description="RCC1-like" evidence="4">
    <location>
        <begin position="117"/>
        <end position="521"/>
    </location>
</feature>
<feature type="repeat" description="RCC1" evidence="2">
    <location>
        <begin position="176"/>
        <end position="229"/>
    </location>
</feature>
<dbReference type="Proteomes" id="UP000002009">
    <property type="component" value="Chromosome 11"/>
</dbReference>
<protein>
    <recommendedName>
        <fullName evidence="4">RCC1-like domain-containing protein</fullName>
    </recommendedName>
</protein>
<evidence type="ECO:0000256" key="3">
    <source>
        <dbReference type="SAM" id="MobiDB-lite"/>
    </source>
</evidence>
<feature type="repeat" description="RCC1" evidence="2">
    <location>
        <begin position="230"/>
        <end position="289"/>
    </location>
</feature>
<dbReference type="SUPFAM" id="SSF50985">
    <property type="entry name" value="RCC1/BLIP-II"/>
    <property type="match status" value="1"/>
</dbReference>
<dbReference type="PANTHER" id="PTHR22870">
    <property type="entry name" value="REGULATOR OF CHROMOSOME CONDENSATION"/>
    <property type="match status" value="1"/>
</dbReference>
<evidence type="ECO:0000313" key="6">
    <source>
        <dbReference type="Proteomes" id="UP000002009"/>
    </source>
</evidence>
<gene>
    <name evidence="5" type="ORF">MICPUN_62560</name>
</gene>
<organism evidence="5 6">
    <name type="scientific">Micromonas commoda (strain RCC299 / NOUM17 / CCMP2709)</name>
    <name type="common">Picoplanktonic green alga</name>
    <dbReference type="NCBI Taxonomy" id="296587"/>
    <lineage>
        <taxon>Eukaryota</taxon>
        <taxon>Viridiplantae</taxon>
        <taxon>Chlorophyta</taxon>
        <taxon>Mamiellophyceae</taxon>
        <taxon>Mamiellales</taxon>
        <taxon>Mamiellaceae</taxon>
        <taxon>Micromonas</taxon>
    </lineage>
</organism>
<dbReference type="PRINTS" id="PR00633">
    <property type="entry name" value="RCCNDNSATION"/>
</dbReference>
<evidence type="ECO:0000256" key="1">
    <source>
        <dbReference type="ARBA" id="ARBA00022737"/>
    </source>
</evidence>
<dbReference type="InParanoid" id="C1EEB0"/>
<dbReference type="InterPro" id="IPR051210">
    <property type="entry name" value="Ub_ligase/GEF_domain"/>
</dbReference>
<dbReference type="PANTHER" id="PTHR22870:SF395">
    <property type="entry name" value="UVB-RESISTANCE PROTEIN UVR8-RELATED"/>
    <property type="match status" value="1"/>
</dbReference>
<feature type="repeat" description="RCC1" evidence="2">
    <location>
        <begin position="290"/>
        <end position="354"/>
    </location>
</feature>
<dbReference type="GeneID" id="8247368"/>
<dbReference type="InterPro" id="IPR009091">
    <property type="entry name" value="RCC1/BLIP-II"/>
</dbReference>
<dbReference type="InterPro" id="IPR058923">
    <property type="entry name" value="RCC1-like_dom"/>
</dbReference>
<dbReference type="KEGG" id="mis:MICPUN_62560"/>
<feature type="region of interest" description="Disordered" evidence="3">
    <location>
        <begin position="1"/>
        <end position="32"/>
    </location>
</feature>
<feature type="repeat" description="RCC1" evidence="2">
    <location>
        <begin position="408"/>
        <end position="461"/>
    </location>
</feature>
<keyword evidence="1" id="KW-0677">Repeat</keyword>
<feature type="repeat" description="RCC1" evidence="2">
    <location>
        <begin position="355"/>
        <end position="407"/>
    </location>
</feature>
<dbReference type="EMBL" id="CP001330">
    <property type="protein sequence ID" value="ACO66204.1"/>
    <property type="molecule type" value="Genomic_DNA"/>
</dbReference>
<feature type="repeat" description="RCC1" evidence="2">
    <location>
        <begin position="462"/>
        <end position="525"/>
    </location>
</feature>
<name>C1EEB0_MICCC</name>
<dbReference type="OrthoDB" id="496144at2759"/>
<dbReference type="PROSITE" id="PS00626">
    <property type="entry name" value="RCC1_2"/>
    <property type="match status" value="3"/>
</dbReference>
<evidence type="ECO:0000256" key="2">
    <source>
        <dbReference type="PROSITE-ProRule" id="PRU00235"/>
    </source>
</evidence>
<dbReference type="Pfam" id="PF25390">
    <property type="entry name" value="WD40_RLD"/>
    <property type="match status" value="1"/>
</dbReference>
<proteinExistence type="predicted"/>
<sequence length="526" mass="54464">MKISSPRASLRLPSALPGSGRLRRTEEPKRHRKTFLVFSPNEWPERPRHVSRHSAGSRGRGHMSLAASAARSARRAAFALAPRCASAGPTARDALFLERASSSSHAWSTTRGVATRVVSCGNGDFGRLGHGGDGRGRAGLGMSAETFQRMTGIPQGLDVVSASAGGSHTAVVTADGAVYTCGLNEHGQLGHSHDAGYVPILRPVSGLPQHDRVVAVSAGHHHTVCVTEGGELWAWGRNDASQCGLGSGAPSVVPLPAWISSASPGAPGNHGAVMSVAAGPRHNLAVTDRGAVYTWGDGKEGVLGHGADESWRWGFWGRDTTEPAPRLVRSLADDGIEVASAAAGLCHSVCVDRTGHVHAWGQGRFNQLGVGAKNAPAFTTEPTRVPALGRVRDLAAGGNFNVAVGADGSMISWGANGNGELGLGNSNDKRGDVPRLVHNPNAASFASASAGWRHAAATSSDGRLWTWGWSGSVGQHGVDADSTGGQLGLRNGQSDFWEPTLVVGLPGKAKAVSCGFNHTVAVLEEP</sequence>
<keyword evidence="6" id="KW-1185">Reference proteome</keyword>
<dbReference type="Gene3D" id="2.130.10.30">
    <property type="entry name" value="Regulator of chromosome condensation 1/beta-lactamase-inhibitor protein II"/>
    <property type="match status" value="2"/>
</dbReference>
<reference evidence="5 6" key="1">
    <citation type="journal article" date="2009" name="Science">
        <title>Green evolution and dynamic adaptations revealed by genomes of the marine picoeukaryotes Micromonas.</title>
        <authorList>
            <person name="Worden A.Z."/>
            <person name="Lee J.H."/>
            <person name="Mock T."/>
            <person name="Rouze P."/>
            <person name="Simmons M.P."/>
            <person name="Aerts A.L."/>
            <person name="Allen A.E."/>
            <person name="Cuvelier M.L."/>
            <person name="Derelle E."/>
            <person name="Everett M.V."/>
            <person name="Foulon E."/>
            <person name="Grimwood J."/>
            <person name="Gundlach H."/>
            <person name="Henrissat B."/>
            <person name="Napoli C."/>
            <person name="McDonald S.M."/>
            <person name="Parker M.S."/>
            <person name="Rombauts S."/>
            <person name="Salamov A."/>
            <person name="Von Dassow P."/>
            <person name="Badger J.H."/>
            <person name="Coutinho P.M."/>
            <person name="Demir E."/>
            <person name="Dubchak I."/>
            <person name="Gentemann C."/>
            <person name="Eikrem W."/>
            <person name="Gready J.E."/>
            <person name="John U."/>
            <person name="Lanier W."/>
            <person name="Lindquist E.A."/>
            <person name="Lucas S."/>
            <person name="Mayer K.F."/>
            <person name="Moreau H."/>
            <person name="Not F."/>
            <person name="Otillar R."/>
            <person name="Panaud O."/>
            <person name="Pangilinan J."/>
            <person name="Paulsen I."/>
            <person name="Piegu B."/>
            <person name="Poliakov A."/>
            <person name="Robbens S."/>
            <person name="Schmutz J."/>
            <person name="Toulza E."/>
            <person name="Wyss T."/>
            <person name="Zelensky A."/>
            <person name="Zhou K."/>
            <person name="Armbrust E.V."/>
            <person name="Bhattacharya D."/>
            <person name="Goodenough U.W."/>
            <person name="Van de Peer Y."/>
            <person name="Grigoriev I.V."/>
        </authorList>
    </citation>
    <scope>NUCLEOTIDE SEQUENCE [LARGE SCALE GENOMIC DNA]</scope>
    <source>
        <strain evidence="6">RCC299 / NOUM17</strain>
    </source>
</reference>
<dbReference type="PROSITE" id="PS50012">
    <property type="entry name" value="RCC1_3"/>
    <property type="match status" value="7"/>
</dbReference>
<feature type="repeat" description="RCC1" evidence="2">
    <location>
        <begin position="115"/>
        <end position="175"/>
    </location>
</feature>
<accession>C1EEB0</accession>
<dbReference type="eggNOG" id="KOG1426">
    <property type="taxonomic scope" value="Eukaryota"/>
</dbReference>